<dbReference type="KEGG" id="tsv:DSM104635_03060"/>
<dbReference type="GO" id="GO:0003995">
    <property type="term" value="F:acyl-CoA dehydrogenase activity"/>
    <property type="evidence" value="ECO:0007669"/>
    <property type="project" value="TreeGrafter"/>
</dbReference>
<evidence type="ECO:0000313" key="8">
    <source>
        <dbReference type="EMBL" id="QGZ96202.1"/>
    </source>
</evidence>
<evidence type="ECO:0000256" key="5">
    <source>
        <dbReference type="ARBA" id="ARBA00023002"/>
    </source>
</evidence>
<dbReference type="Proteomes" id="UP000431269">
    <property type="component" value="Chromosome"/>
</dbReference>
<dbReference type="Pfam" id="PF02771">
    <property type="entry name" value="Acyl-CoA_dh_N"/>
    <property type="match status" value="1"/>
</dbReference>
<dbReference type="Gene3D" id="1.20.140.10">
    <property type="entry name" value="Butyryl-CoA Dehydrogenase, subunit A, domain 3"/>
    <property type="match status" value="1"/>
</dbReference>
<accession>A0A6I6MX49</accession>
<evidence type="ECO:0000259" key="7">
    <source>
        <dbReference type="Pfam" id="PF02771"/>
    </source>
</evidence>
<feature type="domain" description="Acyl-CoA dehydrogenase/oxidase C-terminal" evidence="6">
    <location>
        <begin position="219"/>
        <end position="346"/>
    </location>
</feature>
<dbReference type="Pfam" id="PF00441">
    <property type="entry name" value="Acyl-CoA_dh_1"/>
    <property type="match status" value="1"/>
</dbReference>
<protein>
    <submittedName>
        <fullName evidence="8">Acyl-CoA dehydrogenase</fullName>
        <ecNumber evidence="8">1.3.99.-</ecNumber>
    </submittedName>
</protein>
<dbReference type="CDD" id="cd00567">
    <property type="entry name" value="ACAD"/>
    <property type="match status" value="1"/>
</dbReference>
<evidence type="ECO:0000256" key="2">
    <source>
        <dbReference type="ARBA" id="ARBA00009347"/>
    </source>
</evidence>
<proteinExistence type="inferred from homology"/>
<comment type="similarity">
    <text evidence="2">Belongs to the acyl-CoA dehydrogenase family.</text>
</comment>
<keyword evidence="5 8" id="KW-0560">Oxidoreductase</keyword>
<keyword evidence="3" id="KW-0285">Flavoprotein</keyword>
<evidence type="ECO:0000256" key="3">
    <source>
        <dbReference type="ARBA" id="ARBA00022630"/>
    </source>
</evidence>
<organism evidence="8 9">
    <name type="scientific">Terricaulis silvestris</name>
    <dbReference type="NCBI Taxonomy" id="2686094"/>
    <lineage>
        <taxon>Bacteria</taxon>
        <taxon>Pseudomonadati</taxon>
        <taxon>Pseudomonadota</taxon>
        <taxon>Alphaproteobacteria</taxon>
        <taxon>Caulobacterales</taxon>
        <taxon>Caulobacteraceae</taxon>
        <taxon>Terricaulis</taxon>
    </lineage>
</organism>
<keyword evidence="4" id="KW-0274">FAD</keyword>
<name>A0A6I6MX49_9CAUL</name>
<dbReference type="PANTHER" id="PTHR43884:SF20">
    <property type="entry name" value="ACYL-COA DEHYDROGENASE FADE28"/>
    <property type="match status" value="1"/>
</dbReference>
<dbReference type="InterPro" id="IPR009075">
    <property type="entry name" value="AcylCo_DH/oxidase_C"/>
</dbReference>
<reference evidence="9" key="1">
    <citation type="submission" date="2019-12" db="EMBL/GenBank/DDBJ databases">
        <title>Complete genome of Terracaulis silvestris 0127_4.</title>
        <authorList>
            <person name="Vieira S."/>
            <person name="Riedel T."/>
            <person name="Sproer C."/>
            <person name="Pascual J."/>
            <person name="Boedeker C."/>
            <person name="Overmann J."/>
        </authorList>
    </citation>
    <scope>NUCLEOTIDE SEQUENCE [LARGE SCALE GENOMIC DNA]</scope>
    <source>
        <strain evidence="9">0127_4</strain>
    </source>
</reference>
<evidence type="ECO:0000313" key="9">
    <source>
        <dbReference type="Proteomes" id="UP000431269"/>
    </source>
</evidence>
<dbReference type="Gene3D" id="1.10.540.10">
    <property type="entry name" value="Acyl-CoA dehydrogenase/oxidase, N-terminal domain"/>
    <property type="match status" value="1"/>
</dbReference>
<evidence type="ECO:0000256" key="4">
    <source>
        <dbReference type="ARBA" id="ARBA00022827"/>
    </source>
</evidence>
<evidence type="ECO:0000256" key="1">
    <source>
        <dbReference type="ARBA" id="ARBA00001974"/>
    </source>
</evidence>
<comment type="cofactor">
    <cofactor evidence="1">
        <name>FAD</name>
        <dbReference type="ChEBI" id="CHEBI:57692"/>
    </cofactor>
</comment>
<sequence length="363" mass="38843">MALSYTADQEQIRNEARRFLEDTFESEKQRELLRSRGNYDSALWKACIDMGWTGAGVPEDHGGLGLSALEVCIIAEECGRVVAAIPFLAPTYAASMALREFGSEKQRSELLPRIATGDATFALAVFEDEDGLPEAPLTTFQDNRLTGRKIAVAGGGAASHAIVHASNAIVLVDLTASGVKRETADTIDNTRCAADINFDGAPAQTLNASDAYAAALRLIAVQATIAAFEQIGGAEGAMDRAREYANTREAFGQLIGKFQAIKHRVAEMYVTIELARGNALRAAASLNSGAADFVAQAGAARLAASHAFEFSVAHAIQTHGAIGVTWEHDLHLFLRRARALALECGARPFWEDVIVEALQRGRA</sequence>
<evidence type="ECO:0000259" key="6">
    <source>
        <dbReference type="Pfam" id="PF00441"/>
    </source>
</evidence>
<keyword evidence="9" id="KW-1185">Reference proteome</keyword>
<dbReference type="RefSeq" id="WP_158767009.1">
    <property type="nucleotide sequence ID" value="NZ_CP047045.1"/>
</dbReference>
<dbReference type="InterPro" id="IPR037069">
    <property type="entry name" value="AcylCoA_DH/ox_N_sf"/>
</dbReference>
<dbReference type="PANTHER" id="PTHR43884">
    <property type="entry name" value="ACYL-COA DEHYDROGENASE"/>
    <property type="match status" value="1"/>
</dbReference>
<dbReference type="EMBL" id="CP047045">
    <property type="protein sequence ID" value="QGZ96202.1"/>
    <property type="molecule type" value="Genomic_DNA"/>
</dbReference>
<dbReference type="SUPFAM" id="SSF56645">
    <property type="entry name" value="Acyl-CoA dehydrogenase NM domain-like"/>
    <property type="match status" value="1"/>
</dbReference>
<gene>
    <name evidence="8" type="primary">acdA_13</name>
    <name evidence="8" type="ORF">DSM104635_03060</name>
</gene>
<dbReference type="GO" id="GO:0050660">
    <property type="term" value="F:flavin adenine dinucleotide binding"/>
    <property type="evidence" value="ECO:0007669"/>
    <property type="project" value="InterPro"/>
</dbReference>
<dbReference type="InterPro" id="IPR013786">
    <property type="entry name" value="AcylCoA_DH/ox_N"/>
</dbReference>
<dbReference type="AlphaFoldDB" id="A0A6I6MX49"/>
<feature type="domain" description="Acyl-CoA dehydrogenase/oxidase N-terminal" evidence="7">
    <location>
        <begin position="6"/>
        <end position="118"/>
    </location>
</feature>
<dbReference type="InterPro" id="IPR036250">
    <property type="entry name" value="AcylCo_DH-like_C"/>
</dbReference>
<dbReference type="InterPro" id="IPR009100">
    <property type="entry name" value="AcylCoA_DH/oxidase_NM_dom_sf"/>
</dbReference>
<dbReference type="EC" id="1.3.99.-" evidence="8"/>
<dbReference type="SUPFAM" id="SSF47203">
    <property type="entry name" value="Acyl-CoA dehydrogenase C-terminal domain-like"/>
    <property type="match status" value="1"/>
</dbReference>